<evidence type="ECO:0008006" key="2">
    <source>
        <dbReference type="Google" id="ProtNLM"/>
    </source>
</evidence>
<evidence type="ECO:0000313" key="1">
    <source>
        <dbReference type="EMBL" id="SVA65453.1"/>
    </source>
</evidence>
<protein>
    <recommendedName>
        <fullName evidence="2">LPP20 lipoprotein</fullName>
    </recommendedName>
</protein>
<dbReference type="AlphaFoldDB" id="A0A381XMH5"/>
<gene>
    <name evidence="1" type="ORF">METZ01_LOCUS118307</name>
</gene>
<name>A0A381XMH5_9ZZZZ</name>
<sequence length="431" mass="49262">MKFRIISFLYLFFSCGPSIPSWVNTQPTNDQFWHGIGQANKILEKDARSKAKEFAIHEISSQIKVNISSEMEITIREANESLENMTSMFMKSRTNLLIPEIEFVESYESKESFYFYARLNKQKYYETLKRLRQNAAKTALDYIVEAEKSFNANSFPLIQKAWQQILPFADEPLAVTYENRPAQIYSLIHLKHHQFTERIALVSTLKQKQMKTLIDRDNTLMVTVMDSKINERLEGIPVKIRERNQEFNFISGSEGTILYPISPIPTIGGHTVEFSFNESQLYEDLPAEGELLDITPSWNSIQIHVIPARVEINTTELNLGQPLAEPILKPMIKQAFSGEIEFVESNADIIMTIQANTKEKSRRTSANHPFFSYGSAEISLMDAAGREVFFTHSLSDVKGGDFDSQSVAGIRAYEKMGKMVLSELKSVLHNR</sequence>
<dbReference type="PROSITE" id="PS51257">
    <property type="entry name" value="PROKAR_LIPOPROTEIN"/>
    <property type="match status" value="1"/>
</dbReference>
<organism evidence="1">
    <name type="scientific">marine metagenome</name>
    <dbReference type="NCBI Taxonomy" id="408172"/>
    <lineage>
        <taxon>unclassified sequences</taxon>
        <taxon>metagenomes</taxon>
        <taxon>ecological metagenomes</taxon>
    </lineage>
</organism>
<dbReference type="Gene3D" id="3.10.28.20">
    <property type="entry name" value="Acetamidase/Formamidase-like domains"/>
    <property type="match status" value="1"/>
</dbReference>
<accession>A0A381XMH5</accession>
<dbReference type="EMBL" id="UINC01015565">
    <property type="protein sequence ID" value="SVA65453.1"/>
    <property type="molecule type" value="Genomic_DNA"/>
</dbReference>
<reference evidence="1" key="1">
    <citation type="submission" date="2018-05" db="EMBL/GenBank/DDBJ databases">
        <authorList>
            <person name="Lanie J.A."/>
            <person name="Ng W.-L."/>
            <person name="Kazmierczak K.M."/>
            <person name="Andrzejewski T.M."/>
            <person name="Davidsen T.M."/>
            <person name="Wayne K.J."/>
            <person name="Tettelin H."/>
            <person name="Glass J.I."/>
            <person name="Rusch D."/>
            <person name="Podicherti R."/>
            <person name="Tsui H.-C.T."/>
            <person name="Winkler M.E."/>
        </authorList>
    </citation>
    <scope>NUCLEOTIDE SEQUENCE</scope>
</reference>
<proteinExistence type="predicted"/>